<keyword evidence="2" id="KW-0479">Metal-binding</keyword>
<keyword evidence="3" id="KW-0862">Zinc</keyword>
<evidence type="ECO:0000313" key="7">
    <source>
        <dbReference type="Proteomes" id="UP000249254"/>
    </source>
</evidence>
<evidence type="ECO:0000259" key="5">
    <source>
        <dbReference type="PROSITE" id="PS51891"/>
    </source>
</evidence>
<dbReference type="AlphaFoldDB" id="A0A328AK07"/>
<dbReference type="InterPro" id="IPR011057">
    <property type="entry name" value="Mss4-like_sf"/>
</dbReference>
<dbReference type="InterPro" id="IPR006913">
    <property type="entry name" value="CENP-V/GFA"/>
</dbReference>
<comment type="similarity">
    <text evidence="1">Belongs to the Gfa family.</text>
</comment>
<sequence length="157" mass="16930">MDVVSLPQTGGCYCGAIRYSLNAAPLLAYACHCHDCQTRSGSAFGLTVVVRSADVTVSGEPEVVRLANPSGLAIDHNMCPHCRLRVFAVNPKTADYMSLRAGTLDDASWVRPVAQTWVESAIPWAVIPGVRAVAPEDFDFVRLGREWAATAPRFEPA</sequence>
<dbReference type="PANTHER" id="PTHR33337">
    <property type="entry name" value="GFA DOMAIN-CONTAINING PROTEIN"/>
    <property type="match status" value="1"/>
</dbReference>
<feature type="domain" description="CENP-V/GFA" evidence="5">
    <location>
        <begin position="8"/>
        <end position="110"/>
    </location>
</feature>
<dbReference type="PANTHER" id="PTHR33337:SF33">
    <property type="entry name" value="CENP-V_GFA DOMAIN-CONTAINING PROTEIN"/>
    <property type="match status" value="1"/>
</dbReference>
<organism evidence="6 7">
    <name type="scientific">Phenylobacterium soli</name>
    <dbReference type="NCBI Taxonomy" id="2170551"/>
    <lineage>
        <taxon>Bacteria</taxon>
        <taxon>Pseudomonadati</taxon>
        <taxon>Pseudomonadota</taxon>
        <taxon>Alphaproteobacteria</taxon>
        <taxon>Caulobacterales</taxon>
        <taxon>Caulobacteraceae</taxon>
        <taxon>Phenylobacterium</taxon>
    </lineage>
</organism>
<evidence type="ECO:0000256" key="2">
    <source>
        <dbReference type="ARBA" id="ARBA00022723"/>
    </source>
</evidence>
<dbReference type="EMBL" id="QFYQ01000001">
    <property type="protein sequence ID" value="RAK54735.1"/>
    <property type="molecule type" value="Genomic_DNA"/>
</dbReference>
<dbReference type="GO" id="GO:0016846">
    <property type="term" value="F:carbon-sulfur lyase activity"/>
    <property type="evidence" value="ECO:0007669"/>
    <property type="project" value="InterPro"/>
</dbReference>
<evidence type="ECO:0000256" key="3">
    <source>
        <dbReference type="ARBA" id="ARBA00022833"/>
    </source>
</evidence>
<proteinExistence type="inferred from homology"/>
<evidence type="ECO:0000256" key="4">
    <source>
        <dbReference type="ARBA" id="ARBA00023239"/>
    </source>
</evidence>
<dbReference type="GO" id="GO:0046872">
    <property type="term" value="F:metal ion binding"/>
    <property type="evidence" value="ECO:0007669"/>
    <property type="project" value="UniProtKB-KW"/>
</dbReference>
<comment type="caution">
    <text evidence="6">The sequence shown here is derived from an EMBL/GenBank/DDBJ whole genome shotgun (WGS) entry which is preliminary data.</text>
</comment>
<accession>A0A328AK07</accession>
<dbReference type="Proteomes" id="UP000249254">
    <property type="component" value="Unassembled WGS sequence"/>
</dbReference>
<evidence type="ECO:0000313" key="6">
    <source>
        <dbReference type="EMBL" id="RAK54735.1"/>
    </source>
</evidence>
<dbReference type="PROSITE" id="PS51891">
    <property type="entry name" value="CENP_V_GFA"/>
    <property type="match status" value="1"/>
</dbReference>
<dbReference type="RefSeq" id="WP_111528486.1">
    <property type="nucleotide sequence ID" value="NZ_JBHRSG010000004.1"/>
</dbReference>
<dbReference type="Gene3D" id="3.90.1590.10">
    <property type="entry name" value="glutathione-dependent formaldehyde- activating enzyme (gfa)"/>
    <property type="match status" value="1"/>
</dbReference>
<dbReference type="Pfam" id="PF04828">
    <property type="entry name" value="GFA"/>
    <property type="match status" value="1"/>
</dbReference>
<dbReference type="SUPFAM" id="SSF51316">
    <property type="entry name" value="Mss4-like"/>
    <property type="match status" value="1"/>
</dbReference>
<dbReference type="OrthoDB" id="7186766at2"/>
<keyword evidence="7" id="KW-1185">Reference proteome</keyword>
<gene>
    <name evidence="6" type="ORF">DJ017_09455</name>
</gene>
<name>A0A328AK07_9CAUL</name>
<protein>
    <submittedName>
        <fullName evidence="6">Aldehyde-activating protein</fullName>
    </submittedName>
</protein>
<evidence type="ECO:0000256" key="1">
    <source>
        <dbReference type="ARBA" id="ARBA00005495"/>
    </source>
</evidence>
<reference evidence="7" key="1">
    <citation type="submission" date="2018-05" db="EMBL/GenBank/DDBJ databases">
        <authorList>
            <person name="Li X."/>
        </authorList>
    </citation>
    <scope>NUCLEOTIDE SEQUENCE [LARGE SCALE GENOMIC DNA]</scope>
    <source>
        <strain evidence="7">LX32</strain>
    </source>
</reference>
<keyword evidence="4" id="KW-0456">Lyase</keyword>